<keyword evidence="3" id="KW-0813">Transport</keyword>
<dbReference type="InterPro" id="IPR011989">
    <property type="entry name" value="ARM-like"/>
</dbReference>
<evidence type="ECO:0000256" key="1">
    <source>
        <dbReference type="ARBA" id="ARBA00004308"/>
    </source>
</evidence>
<dbReference type="OrthoDB" id="10254310at2759"/>
<dbReference type="AlphaFoldDB" id="A0A9W8EAG2"/>
<dbReference type="GO" id="GO:0006886">
    <property type="term" value="P:intracellular protein transport"/>
    <property type="evidence" value="ECO:0007669"/>
    <property type="project" value="InterPro"/>
</dbReference>
<reference evidence="9" key="1">
    <citation type="submission" date="2022-07" db="EMBL/GenBank/DDBJ databases">
        <title>Phylogenomic reconstructions and comparative analyses of Kickxellomycotina fungi.</title>
        <authorList>
            <person name="Reynolds N.K."/>
            <person name="Stajich J.E."/>
            <person name="Barry K."/>
            <person name="Grigoriev I.V."/>
            <person name="Crous P."/>
            <person name="Smith M.E."/>
        </authorList>
    </citation>
    <scope>NUCLEOTIDE SEQUENCE</scope>
    <source>
        <strain evidence="9">RSA 567</strain>
    </source>
</reference>
<evidence type="ECO:0000313" key="10">
    <source>
        <dbReference type="Proteomes" id="UP001151582"/>
    </source>
</evidence>
<dbReference type="FunFam" id="1.25.10.10:FF:000002">
    <property type="entry name" value="AP complex subunit beta"/>
    <property type="match status" value="1"/>
</dbReference>
<feature type="transmembrane region" description="Helical" evidence="7">
    <location>
        <begin position="373"/>
        <end position="391"/>
    </location>
</feature>
<organism evidence="9 10">
    <name type="scientific">Dimargaris verticillata</name>
    <dbReference type="NCBI Taxonomy" id="2761393"/>
    <lineage>
        <taxon>Eukaryota</taxon>
        <taxon>Fungi</taxon>
        <taxon>Fungi incertae sedis</taxon>
        <taxon>Zoopagomycota</taxon>
        <taxon>Kickxellomycotina</taxon>
        <taxon>Dimargaritomycetes</taxon>
        <taxon>Dimargaritales</taxon>
        <taxon>Dimargaritaceae</taxon>
        <taxon>Dimargaris</taxon>
    </lineage>
</organism>
<evidence type="ECO:0000256" key="2">
    <source>
        <dbReference type="ARBA" id="ARBA00006613"/>
    </source>
</evidence>
<feature type="domain" description="Clathrin/coatomer adaptor adaptin-like N-terminal" evidence="8">
    <location>
        <begin position="454"/>
        <end position="971"/>
    </location>
</feature>
<dbReference type="Gene3D" id="1.25.10.10">
    <property type="entry name" value="Leucine-rich Repeat Variant"/>
    <property type="match status" value="1"/>
</dbReference>
<name>A0A9W8EAG2_9FUNG</name>
<dbReference type="InterPro" id="IPR026739">
    <property type="entry name" value="AP_beta"/>
</dbReference>
<proteinExistence type="inferred from homology"/>
<keyword evidence="4" id="KW-0653">Protein transport</keyword>
<dbReference type="GO" id="GO:0012505">
    <property type="term" value="C:endomembrane system"/>
    <property type="evidence" value="ECO:0007669"/>
    <property type="project" value="UniProtKB-SubCell"/>
</dbReference>
<dbReference type="InterPro" id="IPR002553">
    <property type="entry name" value="Clathrin/coatomer_adapt-like_N"/>
</dbReference>
<dbReference type="SUPFAM" id="SSF48371">
    <property type="entry name" value="ARM repeat"/>
    <property type="match status" value="1"/>
</dbReference>
<evidence type="ECO:0000313" key="9">
    <source>
        <dbReference type="EMBL" id="KAJ1981822.1"/>
    </source>
</evidence>
<feature type="transmembrane region" description="Helical" evidence="7">
    <location>
        <begin position="138"/>
        <end position="160"/>
    </location>
</feature>
<dbReference type="PANTHER" id="PTHR11134">
    <property type="entry name" value="ADAPTOR COMPLEX SUBUNIT BETA FAMILY MEMBER"/>
    <property type="match status" value="1"/>
</dbReference>
<feature type="compositionally biased region" description="Low complexity" evidence="6">
    <location>
        <begin position="1039"/>
        <end position="1063"/>
    </location>
</feature>
<feature type="transmembrane region" description="Helical" evidence="7">
    <location>
        <begin position="262"/>
        <end position="283"/>
    </location>
</feature>
<evidence type="ECO:0000256" key="4">
    <source>
        <dbReference type="ARBA" id="ARBA00022927"/>
    </source>
</evidence>
<evidence type="ECO:0000256" key="7">
    <source>
        <dbReference type="SAM" id="Phobius"/>
    </source>
</evidence>
<accession>A0A9W8EAG2</accession>
<comment type="subcellular location">
    <subcellularLocation>
        <location evidence="1">Endomembrane system</location>
    </subcellularLocation>
</comment>
<dbReference type="Proteomes" id="UP001151582">
    <property type="component" value="Unassembled WGS sequence"/>
</dbReference>
<keyword evidence="10" id="KW-1185">Reference proteome</keyword>
<feature type="transmembrane region" description="Helical" evidence="7">
    <location>
        <begin position="172"/>
        <end position="193"/>
    </location>
</feature>
<feature type="transmembrane region" description="Helical" evidence="7">
    <location>
        <begin position="104"/>
        <end position="131"/>
    </location>
</feature>
<evidence type="ECO:0000259" key="8">
    <source>
        <dbReference type="Pfam" id="PF01602"/>
    </source>
</evidence>
<keyword evidence="7" id="KW-0812">Transmembrane</keyword>
<gene>
    <name evidence="9" type="primary">APL2</name>
    <name evidence="9" type="ORF">H4R34_001923</name>
</gene>
<evidence type="ECO:0000256" key="3">
    <source>
        <dbReference type="ARBA" id="ARBA00022448"/>
    </source>
</evidence>
<feature type="transmembrane region" description="Helical" evidence="7">
    <location>
        <begin position="49"/>
        <end position="69"/>
    </location>
</feature>
<sequence length="1085" mass="120822">MGVRLRNRLSGVKSQVLVLSAILCLTYGLHIGITTIGNDDLSHIAVASYSYLAVNAANIALGLLGGPLLEVIGPKWAGIVTSPAAFLYVGAMFINRYWVHGWAILTAAVLVGLGMSLIGGVQACFCLAYPAEDQRKGWYLGLTHGLQAFSGIFVGALVLARNYTSSTNVLSVPSYAIFMSLAFVGILLSWLLVHAPQVVRPDGSRLCIQPIKGWMAETKEYYKALLCPQLLLLLPFFLVNQWHSQYQFNGGNGYRYNIRTRGLNLLLYRVGSTLAAGVAGKLLDAQRWSLRVRGLGAALALFGLFGISWSLGLYFQWYHPQSPMAPSLDLHDARYRQMWPIFILWGIIDIFNNMLALWLIGCFTTEYNKVSQWAGWFGVFQSAGAVIAWYIDAIGTDYRIQSVINIAVMVVALGFLGVTIACLPTTIPYPHDWPNYPPYYLHHKNINESIACENFELRSELNSEYRERRKDAVKRVIANMTVGKDVSGLFTDVLKNMHTDDLEIKKLIYLYLINYAKSKPELVILAINTFVKDTDDNNPLIRALAIRTMGCLRVSEIIDYLCDPLRKCLKDESPYVRKTAAICVAKLYDVAPNVTIENGFIEAVQELLSDANPMVVSNAVTALVEINDSASNHDAFVLNPPLVNKLLAALNECTEWGQITILETIADYVPGSTREAEGVCERVVPRLQHVNGSVVLSAVKVLLKYFTYVKNPDMETQLARKMTPPLVTLLSSAPEVQYVALRNINLILQKRPDILTKEMRVFFCKYNDPLYVKYEKLEIMVMLCSDKNFDHLLAELKEYANEVDVDFVRKAIKAIGYCAVKITGAAEKCINVLLELLNTRIDYVVQETVVVIKDIFRKYPNRYEGTIPTLCKSLEIIDEPEAKSSFIWIIGEYATRIENADEILEAFLDNFLMEEAQVQLQLLTAVVKLFLHKPGETQDLVLKVLNTATEESDNPDVKDRAYIYWRILSTDPQAAKTIVLADKPTINVDSTKLPEPLLDELLGELSTLASVYHQPPRMFVTHYHKSAVVSASTLASRPSARDASASPSVNAASPSSSALSPTSRPHRVTSPSSSQVDNDDLLIAL</sequence>
<feature type="transmembrane region" description="Helical" evidence="7">
    <location>
        <begin position="295"/>
        <end position="318"/>
    </location>
</feature>
<feature type="region of interest" description="Disordered" evidence="6">
    <location>
        <begin position="1039"/>
        <end position="1080"/>
    </location>
</feature>
<feature type="transmembrane region" description="Helical" evidence="7">
    <location>
        <begin position="403"/>
        <end position="423"/>
    </location>
</feature>
<dbReference type="GO" id="GO:0030117">
    <property type="term" value="C:membrane coat"/>
    <property type="evidence" value="ECO:0007669"/>
    <property type="project" value="InterPro"/>
</dbReference>
<dbReference type="EMBL" id="JANBQB010000110">
    <property type="protein sequence ID" value="KAJ1981822.1"/>
    <property type="molecule type" value="Genomic_DNA"/>
</dbReference>
<feature type="transmembrane region" description="Helical" evidence="7">
    <location>
        <begin position="76"/>
        <end position="98"/>
    </location>
</feature>
<dbReference type="GO" id="GO:0016192">
    <property type="term" value="P:vesicle-mediated transport"/>
    <property type="evidence" value="ECO:0007669"/>
    <property type="project" value="InterPro"/>
</dbReference>
<protein>
    <submittedName>
        <fullName evidence="9">Beta-adaptin</fullName>
    </submittedName>
</protein>
<keyword evidence="7" id="KW-1133">Transmembrane helix</keyword>
<evidence type="ECO:0000256" key="6">
    <source>
        <dbReference type="SAM" id="MobiDB-lite"/>
    </source>
</evidence>
<comment type="similarity">
    <text evidence="2">Belongs to the adaptor complexes large subunit family.</text>
</comment>
<feature type="transmembrane region" description="Helical" evidence="7">
    <location>
        <begin position="16"/>
        <end position="37"/>
    </location>
</feature>
<comment type="caution">
    <text evidence="9">The sequence shown here is derived from an EMBL/GenBank/DDBJ whole genome shotgun (WGS) entry which is preliminary data.</text>
</comment>
<dbReference type="Pfam" id="PF01602">
    <property type="entry name" value="Adaptin_N"/>
    <property type="match status" value="1"/>
</dbReference>
<feature type="transmembrane region" description="Helical" evidence="7">
    <location>
        <begin position="338"/>
        <end position="361"/>
    </location>
</feature>
<dbReference type="InterPro" id="IPR016024">
    <property type="entry name" value="ARM-type_fold"/>
</dbReference>
<evidence type="ECO:0000256" key="5">
    <source>
        <dbReference type="ARBA" id="ARBA00023136"/>
    </source>
</evidence>
<keyword evidence="5 7" id="KW-0472">Membrane</keyword>